<comment type="caution">
    <text evidence="4">The sequence shown here is derived from an EMBL/GenBank/DDBJ whole genome shotgun (WGS) entry which is preliminary data.</text>
</comment>
<evidence type="ECO:0000313" key="4">
    <source>
        <dbReference type="EMBL" id="ROV92533.1"/>
    </source>
</evidence>
<organism evidence="4 5">
    <name type="scientific">Cytospora chrysosperma</name>
    <name type="common">Cytospora canker fungus</name>
    <name type="synonym">Sphaeria chrysosperma</name>
    <dbReference type="NCBI Taxonomy" id="252740"/>
    <lineage>
        <taxon>Eukaryota</taxon>
        <taxon>Fungi</taxon>
        <taxon>Dikarya</taxon>
        <taxon>Ascomycota</taxon>
        <taxon>Pezizomycotina</taxon>
        <taxon>Sordariomycetes</taxon>
        <taxon>Sordariomycetidae</taxon>
        <taxon>Diaporthales</taxon>
        <taxon>Cytosporaceae</taxon>
        <taxon>Cytospora</taxon>
    </lineage>
</organism>
<evidence type="ECO:0000256" key="1">
    <source>
        <dbReference type="ARBA" id="ARBA00006484"/>
    </source>
</evidence>
<dbReference type="Pfam" id="PF21858">
    <property type="entry name" value="DUF6914"/>
    <property type="match status" value="1"/>
</dbReference>
<dbReference type="GO" id="GO:0004806">
    <property type="term" value="F:triacylglycerol lipase activity"/>
    <property type="evidence" value="ECO:0007669"/>
    <property type="project" value="TreeGrafter"/>
</dbReference>
<keyword evidence="2" id="KW-0560">Oxidoreductase</keyword>
<feature type="region of interest" description="Disordered" evidence="3">
    <location>
        <begin position="168"/>
        <end position="197"/>
    </location>
</feature>
<evidence type="ECO:0000256" key="3">
    <source>
        <dbReference type="SAM" id="MobiDB-lite"/>
    </source>
</evidence>
<dbReference type="Proteomes" id="UP000284375">
    <property type="component" value="Unassembled WGS sequence"/>
</dbReference>
<sequence length="381" mass="42360">MPMQKNSVYILLFYLRTTSEHKYHWALLLTGPSPPAGKLYHATDENRRPLDLVRQTYPTRSGMLHSQSVVVALYVGPIAENCLDWASRDEVTHLMDPRYPIPRGEPRWTCRVWVKTVLEMAEHQRYIRLPAKLDWIELSALATADRHINSMGNATQYNDTEWLRNTTRAAAASSSRSRTVPMDIDSTGGRGGGGAKPMQGIEYHGTARRQVKPADIKAAVELVTKQTGGIFNYLDLDVVRNLLEINFYGPLAITQAFAPLLIKAKGMAVFITSVFGYINVPFMGTYAASKRSLELAAETLRLGLAPFGADVLEVVTGGVQSKGQTYFDDFKLPEQSLYKSIENVIASRAQGKDQLFRIETAGYANAVADKIASRTTGRFCH</sequence>
<dbReference type="SUPFAM" id="SSF51735">
    <property type="entry name" value="NAD(P)-binding Rossmann-fold domains"/>
    <property type="match status" value="1"/>
</dbReference>
<accession>A0A423VNE8</accession>
<gene>
    <name evidence="4" type="ORF">VSDG_06699</name>
</gene>
<dbReference type="GO" id="GO:0019433">
    <property type="term" value="P:triglyceride catabolic process"/>
    <property type="evidence" value="ECO:0007669"/>
    <property type="project" value="TreeGrafter"/>
</dbReference>
<dbReference type="Gene3D" id="3.40.50.720">
    <property type="entry name" value="NAD(P)-binding Rossmann-like Domain"/>
    <property type="match status" value="1"/>
</dbReference>
<dbReference type="OrthoDB" id="2102561at2759"/>
<proteinExistence type="inferred from homology"/>
<dbReference type="GO" id="GO:0000140">
    <property type="term" value="F:acylglycerone-phosphate reductase (NADP+) activity"/>
    <property type="evidence" value="ECO:0007669"/>
    <property type="project" value="TreeGrafter"/>
</dbReference>
<reference evidence="4 5" key="1">
    <citation type="submission" date="2015-09" db="EMBL/GenBank/DDBJ databases">
        <title>Host preference determinants of Valsa canker pathogens revealed by comparative genomics.</title>
        <authorList>
            <person name="Yin Z."/>
            <person name="Huang L."/>
        </authorList>
    </citation>
    <scope>NUCLEOTIDE SEQUENCE [LARGE SCALE GENOMIC DNA]</scope>
    <source>
        <strain evidence="4 5">YSFL</strain>
    </source>
</reference>
<feature type="compositionally biased region" description="Low complexity" evidence="3">
    <location>
        <begin position="168"/>
        <end position="179"/>
    </location>
</feature>
<protein>
    <submittedName>
        <fullName evidence="4">Uncharacterized protein</fullName>
    </submittedName>
</protein>
<dbReference type="InterPro" id="IPR002347">
    <property type="entry name" value="SDR_fam"/>
</dbReference>
<dbReference type="Pfam" id="PF00106">
    <property type="entry name" value="adh_short"/>
    <property type="match status" value="1"/>
</dbReference>
<keyword evidence="5" id="KW-1185">Reference proteome</keyword>
<dbReference type="AlphaFoldDB" id="A0A423VNE8"/>
<dbReference type="GO" id="GO:0006654">
    <property type="term" value="P:phosphatidic acid biosynthetic process"/>
    <property type="evidence" value="ECO:0007669"/>
    <property type="project" value="TreeGrafter"/>
</dbReference>
<name>A0A423VNE8_CYTCH</name>
<comment type="similarity">
    <text evidence="1">Belongs to the short-chain dehydrogenases/reductases (SDR) family.</text>
</comment>
<dbReference type="GO" id="GO:0005783">
    <property type="term" value="C:endoplasmic reticulum"/>
    <property type="evidence" value="ECO:0007669"/>
    <property type="project" value="TreeGrafter"/>
</dbReference>
<evidence type="ECO:0000256" key="2">
    <source>
        <dbReference type="ARBA" id="ARBA00023002"/>
    </source>
</evidence>
<dbReference type="GO" id="GO:0005811">
    <property type="term" value="C:lipid droplet"/>
    <property type="evidence" value="ECO:0007669"/>
    <property type="project" value="TreeGrafter"/>
</dbReference>
<dbReference type="EMBL" id="LJZO01000037">
    <property type="protein sequence ID" value="ROV92533.1"/>
    <property type="molecule type" value="Genomic_DNA"/>
</dbReference>
<dbReference type="PANTHER" id="PTHR44169:SF6">
    <property type="entry name" value="NADPH-DEPENDENT 1-ACYLDIHYDROXYACETONE PHOSPHATE REDUCTASE"/>
    <property type="match status" value="1"/>
</dbReference>
<evidence type="ECO:0000313" key="5">
    <source>
        <dbReference type="Proteomes" id="UP000284375"/>
    </source>
</evidence>
<dbReference type="InterPro" id="IPR054208">
    <property type="entry name" value="DUF6914"/>
</dbReference>
<dbReference type="PANTHER" id="PTHR44169">
    <property type="entry name" value="NADPH-DEPENDENT 1-ACYLDIHYDROXYACETONE PHOSPHATE REDUCTASE"/>
    <property type="match status" value="1"/>
</dbReference>
<dbReference type="STRING" id="252740.A0A423VNE8"/>
<dbReference type="InterPro" id="IPR036291">
    <property type="entry name" value="NAD(P)-bd_dom_sf"/>
</dbReference>